<protein>
    <submittedName>
        <fullName evidence="2">Uncharacterized protein</fullName>
    </submittedName>
</protein>
<feature type="coiled-coil region" evidence="1">
    <location>
        <begin position="92"/>
        <end position="126"/>
    </location>
</feature>
<sequence>NKIVKNLARSCLSEADSKRFKFTSIRDAFHDAANRALSVRGENRIVNRLMGQSSGANAGDKYAISEETMREAYEAVFALITINDRRREHEEYESLNTRMLNQEELIKALTDRNRGQERDIEALQTQFDGITRGYEMVHEELRKMREGRDEGTPEPQPS</sequence>
<comment type="caution">
    <text evidence="2">The sequence shown here is derived from an EMBL/GenBank/DDBJ whole genome shotgun (WGS) entry which is preliminary data.</text>
</comment>
<dbReference type="AlphaFoldDB" id="X1DR54"/>
<keyword evidence="1" id="KW-0175">Coiled coil</keyword>
<proteinExistence type="predicted"/>
<reference evidence="2" key="1">
    <citation type="journal article" date="2014" name="Front. Microbiol.">
        <title>High frequency of phylogenetically diverse reductive dehalogenase-homologous genes in deep subseafloor sedimentary metagenomes.</title>
        <authorList>
            <person name="Kawai M."/>
            <person name="Futagami T."/>
            <person name="Toyoda A."/>
            <person name="Takaki Y."/>
            <person name="Nishi S."/>
            <person name="Hori S."/>
            <person name="Arai W."/>
            <person name="Tsubouchi T."/>
            <person name="Morono Y."/>
            <person name="Uchiyama I."/>
            <person name="Ito T."/>
            <person name="Fujiyama A."/>
            <person name="Inagaki F."/>
            <person name="Takami H."/>
        </authorList>
    </citation>
    <scope>NUCLEOTIDE SEQUENCE</scope>
    <source>
        <strain evidence="2">Expedition CK06-06</strain>
    </source>
</reference>
<feature type="non-terminal residue" evidence="2">
    <location>
        <position position="1"/>
    </location>
</feature>
<organism evidence="2">
    <name type="scientific">marine sediment metagenome</name>
    <dbReference type="NCBI Taxonomy" id="412755"/>
    <lineage>
        <taxon>unclassified sequences</taxon>
        <taxon>metagenomes</taxon>
        <taxon>ecological metagenomes</taxon>
    </lineage>
</organism>
<dbReference type="EMBL" id="BARU01003319">
    <property type="protein sequence ID" value="GAH22657.1"/>
    <property type="molecule type" value="Genomic_DNA"/>
</dbReference>
<accession>X1DR54</accession>
<evidence type="ECO:0000313" key="2">
    <source>
        <dbReference type="EMBL" id="GAH22657.1"/>
    </source>
</evidence>
<name>X1DR54_9ZZZZ</name>
<evidence type="ECO:0000256" key="1">
    <source>
        <dbReference type="SAM" id="Coils"/>
    </source>
</evidence>
<gene>
    <name evidence="2" type="ORF">S03H2_07266</name>
</gene>